<reference evidence="1" key="1">
    <citation type="submission" date="2020-05" db="EMBL/GenBank/DDBJ databases">
        <authorList>
            <person name="Chiriac C."/>
            <person name="Salcher M."/>
            <person name="Ghai R."/>
            <person name="Kavagutti S V."/>
        </authorList>
    </citation>
    <scope>NUCLEOTIDE SEQUENCE</scope>
</reference>
<evidence type="ECO:0000313" key="1">
    <source>
        <dbReference type="EMBL" id="CAB5215182.1"/>
    </source>
</evidence>
<proteinExistence type="predicted"/>
<name>A0A6J7WI56_9CAUD</name>
<dbReference type="EMBL" id="LR798243">
    <property type="protein sequence ID" value="CAB5215182.1"/>
    <property type="molecule type" value="Genomic_DNA"/>
</dbReference>
<gene>
    <name evidence="1" type="ORF">UFOVP190_436</name>
</gene>
<accession>A0A6J7WI56</accession>
<organism evidence="1">
    <name type="scientific">uncultured Caudovirales phage</name>
    <dbReference type="NCBI Taxonomy" id="2100421"/>
    <lineage>
        <taxon>Viruses</taxon>
        <taxon>Duplodnaviria</taxon>
        <taxon>Heunggongvirae</taxon>
        <taxon>Uroviricota</taxon>
        <taxon>Caudoviricetes</taxon>
        <taxon>Peduoviridae</taxon>
        <taxon>Maltschvirus</taxon>
        <taxon>Maltschvirus maltsch</taxon>
    </lineage>
</organism>
<sequence>MTPSVASMKKGTCGCGRSPTGDCMGWHSLTEDMYRHQLMLYMEEQERADQELREYQKQAQAMWSDSCTTPRLKENK</sequence>
<protein>
    <submittedName>
        <fullName evidence="1">Uncharacterized protein</fullName>
    </submittedName>
</protein>